<gene>
    <name evidence="2" type="ORF">GBB84_02965</name>
</gene>
<comment type="caution">
    <text evidence="2">The sequence shown here is derived from an EMBL/GenBank/DDBJ whole genome shotgun (WGS) entry which is preliminary data.</text>
</comment>
<dbReference type="Proteomes" id="UP000475079">
    <property type="component" value="Unassembled WGS sequence"/>
</dbReference>
<reference evidence="2 3" key="1">
    <citation type="submission" date="2019-10" db="EMBL/GenBank/DDBJ databases">
        <title>Characterization of a new Citrobacter species.</title>
        <authorList>
            <person name="Goncalves Ribeiro T."/>
            <person name="Izdebski R."/>
            <person name="Urbanowicz P."/>
            <person name="Carmeli Y."/>
            <person name="Gniadkowski M."/>
            <person name="Peixe L."/>
        </authorList>
    </citation>
    <scope>NUCLEOTIDE SEQUENCE [LARGE SCALE GENOMIC DNA]</scope>
    <source>
        <strain evidence="2 3">NMI7905_11</strain>
    </source>
</reference>
<name>A0A6L5E3F1_9ENTR</name>
<evidence type="ECO:0000256" key="1">
    <source>
        <dbReference type="SAM" id="Phobius"/>
    </source>
</evidence>
<keyword evidence="1" id="KW-1133">Transmembrane helix</keyword>
<keyword evidence="1" id="KW-0472">Membrane</keyword>
<keyword evidence="1" id="KW-0812">Transmembrane</keyword>
<accession>A0A6L5E3F1</accession>
<evidence type="ECO:0000313" key="2">
    <source>
        <dbReference type="EMBL" id="MPQ49876.1"/>
    </source>
</evidence>
<dbReference type="EMBL" id="WHIY01000002">
    <property type="protein sequence ID" value="MPQ49876.1"/>
    <property type="molecule type" value="Genomic_DNA"/>
</dbReference>
<proteinExistence type="predicted"/>
<organism evidence="2 3">
    <name type="scientific">Citrobacter telavivensis</name>
    <dbReference type="NCBI Taxonomy" id="2653932"/>
    <lineage>
        <taxon>Bacteria</taxon>
        <taxon>Pseudomonadati</taxon>
        <taxon>Pseudomonadota</taxon>
        <taxon>Gammaproteobacteria</taxon>
        <taxon>Enterobacterales</taxon>
        <taxon>Enterobacteriaceae</taxon>
        <taxon>Citrobacter</taxon>
    </lineage>
</organism>
<keyword evidence="3" id="KW-1185">Reference proteome</keyword>
<dbReference type="AlphaFoldDB" id="A0A6L5E3F1"/>
<protein>
    <submittedName>
        <fullName evidence="2">Uncharacterized protein</fullName>
    </submittedName>
</protein>
<feature type="transmembrane region" description="Helical" evidence="1">
    <location>
        <begin position="20"/>
        <end position="45"/>
    </location>
</feature>
<feature type="transmembrane region" description="Helical" evidence="1">
    <location>
        <begin position="51"/>
        <end position="72"/>
    </location>
</feature>
<sequence length="82" mass="9019">MSLGKKEVPLQQQLKQHHQLRLWLIIGGVCSLVMGALNIISAGYIEPYDGGQIILGLGCLGYSLTISKKISLLRAENRSKKQ</sequence>
<evidence type="ECO:0000313" key="3">
    <source>
        <dbReference type="Proteomes" id="UP000475079"/>
    </source>
</evidence>